<keyword evidence="4" id="KW-1134">Transmembrane beta strand</keyword>
<keyword evidence="7" id="KW-0998">Cell outer membrane</keyword>
<evidence type="ECO:0000313" key="9">
    <source>
        <dbReference type="Proteomes" id="UP001156666"/>
    </source>
</evidence>
<protein>
    <submittedName>
        <fullName evidence="8">Transporter</fullName>
    </submittedName>
</protein>
<evidence type="ECO:0000256" key="3">
    <source>
        <dbReference type="ARBA" id="ARBA00022448"/>
    </source>
</evidence>
<organism evidence="8 9">
    <name type="scientific">Portibacter lacus</name>
    <dbReference type="NCBI Taxonomy" id="1099794"/>
    <lineage>
        <taxon>Bacteria</taxon>
        <taxon>Pseudomonadati</taxon>
        <taxon>Bacteroidota</taxon>
        <taxon>Saprospiria</taxon>
        <taxon>Saprospirales</taxon>
        <taxon>Haliscomenobacteraceae</taxon>
        <taxon>Portibacter</taxon>
    </lineage>
</organism>
<evidence type="ECO:0000256" key="1">
    <source>
        <dbReference type="ARBA" id="ARBA00004442"/>
    </source>
</evidence>
<evidence type="ECO:0000256" key="5">
    <source>
        <dbReference type="ARBA" id="ARBA00022692"/>
    </source>
</evidence>
<evidence type="ECO:0000256" key="2">
    <source>
        <dbReference type="ARBA" id="ARBA00007613"/>
    </source>
</evidence>
<dbReference type="InterPro" id="IPR051906">
    <property type="entry name" value="TolC-like"/>
</dbReference>
<dbReference type="GO" id="GO:0015288">
    <property type="term" value="F:porin activity"/>
    <property type="evidence" value="ECO:0007669"/>
    <property type="project" value="TreeGrafter"/>
</dbReference>
<evidence type="ECO:0000256" key="4">
    <source>
        <dbReference type="ARBA" id="ARBA00022452"/>
    </source>
</evidence>
<evidence type="ECO:0000313" key="8">
    <source>
        <dbReference type="EMBL" id="GLR16860.1"/>
    </source>
</evidence>
<gene>
    <name evidence="8" type="ORF">GCM10007940_14750</name>
</gene>
<dbReference type="InterPro" id="IPR003423">
    <property type="entry name" value="OMP_efflux"/>
</dbReference>
<dbReference type="Pfam" id="PF02321">
    <property type="entry name" value="OEP"/>
    <property type="match status" value="1"/>
</dbReference>
<sequence>MLFLLSFQLQAQENFSIKEAVDFAIKNSANTKLNQLELTKAEAQIKEYRATGLPQISGGINYQHFINLPTSLLPGEFLGLPAGTFAEVQFGLKNSLTASAEMNTLIFDGSFFTGLKAQRIYKDLIYKQADQSEYDIKKNVTKAYLGVIIAQRNKGILEKNISNLEKTLRETEIFLENGFVEKLDVSRLQLSFDNLNSEINRIDRMINLSKNILKFQMNYPLDQPIELSESLDDLADLVFVEGANLNEKIDVSGRPEFGVIEVTEQLNELNIEALRRGYLPSLVGFANFQTALQRNNLFESEEPGFFPTNIVGLALSIPIWDSFSRRSKIQQAKVDLEKTYIQKQELTRAVSLEIYNARLSYENALNQVSNTKRSESLANEIYNTAQIKFKEGVGSSLEVTQAEQNLYSAQANYANALYDLVVAKTDLDLAIGK</sequence>
<comment type="similarity">
    <text evidence="2">Belongs to the outer membrane factor (OMF) (TC 1.B.17) family.</text>
</comment>
<comment type="subcellular location">
    <subcellularLocation>
        <location evidence="1">Cell outer membrane</location>
    </subcellularLocation>
</comment>
<dbReference type="Gene3D" id="1.20.1600.10">
    <property type="entry name" value="Outer membrane efflux proteins (OEP)"/>
    <property type="match status" value="1"/>
</dbReference>
<dbReference type="Proteomes" id="UP001156666">
    <property type="component" value="Unassembled WGS sequence"/>
</dbReference>
<keyword evidence="5" id="KW-0812">Transmembrane</keyword>
<name>A0AA37WFB3_9BACT</name>
<comment type="caution">
    <text evidence="8">The sequence shown here is derived from an EMBL/GenBank/DDBJ whole genome shotgun (WGS) entry which is preliminary data.</text>
</comment>
<dbReference type="EMBL" id="BSOH01000007">
    <property type="protein sequence ID" value="GLR16860.1"/>
    <property type="molecule type" value="Genomic_DNA"/>
</dbReference>
<dbReference type="GO" id="GO:1990281">
    <property type="term" value="C:efflux pump complex"/>
    <property type="evidence" value="ECO:0007669"/>
    <property type="project" value="TreeGrafter"/>
</dbReference>
<keyword evidence="6" id="KW-0472">Membrane</keyword>
<dbReference type="GO" id="GO:0015562">
    <property type="term" value="F:efflux transmembrane transporter activity"/>
    <property type="evidence" value="ECO:0007669"/>
    <property type="project" value="InterPro"/>
</dbReference>
<evidence type="ECO:0000256" key="7">
    <source>
        <dbReference type="ARBA" id="ARBA00023237"/>
    </source>
</evidence>
<keyword evidence="3" id="KW-0813">Transport</keyword>
<accession>A0AA37WFB3</accession>
<proteinExistence type="inferred from homology"/>
<evidence type="ECO:0000256" key="6">
    <source>
        <dbReference type="ARBA" id="ARBA00023136"/>
    </source>
</evidence>
<dbReference type="SUPFAM" id="SSF56954">
    <property type="entry name" value="Outer membrane efflux proteins (OEP)"/>
    <property type="match status" value="1"/>
</dbReference>
<dbReference type="PANTHER" id="PTHR30026:SF20">
    <property type="entry name" value="OUTER MEMBRANE PROTEIN TOLC"/>
    <property type="match status" value="1"/>
</dbReference>
<dbReference type="GO" id="GO:0009279">
    <property type="term" value="C:cell outer membrane"/>
    <property type="evidence" value="ECO:0007669"/>
    <property type="project" value="UniProtKB-SubCell"/>
</dbReference>
<keyword evidence="9" id="KW-1185">Reference proteome</keyword>
<reference evidence="8" key="2">
    <citation type="submission" date="2023-01" db="EMBL/GenBank/DDBJ databases">
        <title>Draft genome sequence of Portibacter lacus strain NBRC 108769.</title>
        <authorList>
            <person name="Sun Q."/>
            <person name="Mori K."/>
        </authorList>
    </citation>
    <scope>NUCLEOTIDE SEQUENCE</scope>
    <source>
        <strain evidence="8">NBRC 108769</strain>
    </source>
</reference>
<reference evidence="8" key="1">
    <citation type="journal article" date="2014" name="Int. J. Syst. Evol. Microbiol.">
        <title>Complete genome sequence of Corynebacterium casei LMG S-19264T (=DSM 44701T), isolated from a smear-ripened cheese.</title>
        <authorList>
            <consortium name="US DOE Joint Genome Institute (JGI-PGF)"/>
            <person name="Walter F."/>
            <person name="Albersmeier A."/>
            <person name="Kalinowski J."/>
            <person name="Ruckert C."/>
        </authorList>
    </citation>
    <scope>NUCLEOTIDE SEQUENCE</scope>
    <source>
        <strain evidence="8">NBRC 108769</strain>
    </source>
</reference>
<dbReference type="PANTHER" id="PTHR30026">
    <property type="entry name" value="OUTER MEMBRANE PROTEIN TOLC"/>
    <property type="match status" value="1"/>
</dbReference>
<dbReference type="AlphaFoldDB" id="A0AA37WFB3"/>